<keyword evidence="4" id="KW-1185">Reference proteome</keyword>
<dbReference type="InterPro" id="IPR046359">
    <property type="entry name" value="Aftin-like"/>
</dbReference>
<feature type="region of interest" description="Disordered" evidence="1">
    <location>
        <begin position="980"/>
        <end position="1060"/>
    </location>
</feature>
<feature type="region of interest" description="Disordered" evidence="1">
    <location>
        <begin position="782"/>
        <end position="806"/>
    </location>
</feature>
<evidence type="ECO:0000259" key="2">
    <source>
        <dbReference type="Pfam" id="PF15045"/>
    </source>
</evidence>
<dbReference type="GO" id="GO:0030121">
    <property type="term" value="C:AP-1 adaptor complex"/>
    <property type="evidence" value="ECO:0007669"/>
    <property type="project" value="TreeGrafter"/>
</dbReference>
<protein>
    <submittedName>
        <fullName evidence="3">GM25859</fullName>
    </submittedName>
</protein>
<accession>B4HEP0</accession>
<sequence>MVNVPPLLCSTPPPIDFGEEDDDSGLQSTIHLDEEPPPPPDPVEEFREKPPDLMEDKQTAEAFNYQVKQTMDYDVFEETAPPTPPPLSLELDEEELEEQVPSLKLDSLSLYSTESFSAASTLSPVVETSAVAPPAMQTTKAHVLSHQVTLEDVSDDSDEECSPKKPKELFIREGAVDFFAIEVLATPTLPNEEGFSEENVDTGKGKSVENTSQPEESFRSLEAQEESSNTLEKPLENQSHGLSSPPNQEECPHEWGEPANSDTFSFTNFEATPKDLVHKEIVPEMQEQEGDDDFGDFADFSAAEPQLEIKENPTSAFETPSLAINSRTESQPLEVKTAPTTEESSKLPPAEPDDGFDDFQEFATPANGNHGQSEDDDDFGDFAEPVVAPVSVPPPPPPAAVHLSIDERVKPVLEMMFPQPKELDSKSMDNRRPLAQCQRFNFGAIEHAQALDYQWSSSEMRHALVRSLGIDSRNILFGDKWNSSMPRFAANLSFDPLKPLKPQSTGAASSLEPISNPTSYQDQLTVVANADKINLVTSNSHTNNNNDNGDNDVAAPVDQLDCLPPVMDLMTHNDHNLTIDLHHSPPLTHFATICNNNNNDNNNPNNLNNNHAKNTATMTITINTNLTAHDALLDFSKFRWLCACVVVESPLFSVRSVQFRFSIYFSALSLYLPVPSYRSTVPPVLDWKTPPQQRRAKLKRGLARLMGKATPPATVPPAIPTAKSDRVIATSQLQSPAPNRTILNPQQRHQQQLLLQQERRYRLLYQQTALPTNSTAVSSCISSGPEPEQFDLRTTPPVAPPAQEEVVGSTMASYSVPLKETHIYTPSKSDTAVAKTTTLAPIDFDYEMAATGIIIDETVVKKEYRDVEYKPPFGLDSPSKLSGNGAASSFQLPPQTTEDDDFSDFQSMPAPRSRIDTPTFGEQMILSPAILLPQAIPLAKKPAATIEWGDNALSSINAEEMARIEELFSSQAKPLTISASVAKKPAPSTPAQSQPQEDDEWSDFVSVPVTQQQQHHQQNAIANNNNVVNSNTRKPAAPKEDDWSDFVSSTPPARPAPQFNSGAWQSANFYNNPLSLYQAQQQLQQQPHSNLVPKGSTSSNNNNVPAIPQQIHIMHDFSTAPVSGGLGVGATYQQQHQRQQFQIGNAKVAPRISLIPDLSFVAPALPTNAGAFMGALPKPSFGGKK</sequence>
<feature type="region of interest" description="Disordered" evidence="1">
    <location>
        <begin position="187"/>
        <end position="266"/>
    </location>
</feature>
<dbReference type="InterPro" id="IPR029205">
    <property type="entry name" value="Clathrin-bd"/>
</dbReference>
<gene>
    <name evidence="3" type="primary">Dsec\GM25859</name>
    <name evidence="3" type="ORF">Dsec_GM25859</name>
</gene>
<feature type="compositionally biased region" description="Low complexity" evidence="1">
    <location>
        <begin position="1011"/>
        <end position="1029"/>
    </location>
</feature>
<organism evidence="4">
    <name type="scientific">Drosophila sechellia</name>
    <name type="common">Fruit fly</name>
    <dbReference type="NCBI Taxonomy" id="7238"/>
    <lineage>
        <taxon>Eukaryota</taxon>
        <taxon>Metazoa</taxon>
        <taxon>Ecdysozoa</taxon>
        <taxon>Arthropoda</taxon>
        <taxon>Hexapoda</taxon>
        <taxon>Insecta</taxon>
        <taxon>Pterygota</taxon>
        <taxon>Neoptera</taxon>
        <taxon>Endopterygota</taxon>
        <taxon>Diptera</taxon>
        <taxon>Brachycera</taxon>
        <taxon>Muscomorpha</taxon>
        <taxon>Ephydroidea</taxon>
        <taxon>Drosophilidae</taxon>
        <taxon>Drosophila</taxon>
        <taxon>Sophophora</taxon>
    </lineage>
</organism>
<dbReference type="OMA" id="RALDYQW"/>
<feature type="compositionally biased region" description="Polar residues" evidence="1">
    <location>
        <begin position="312"/>
        <end position="331"/>
    </location>
</feature>
<dbReference type="PANTHER" id="PTHR16156:SF10">
    <property type="entry name" value="AFTIPHILIN-RELATED"/>
    <property type="match status" value="1"/>
</dbReference>
<dbReference type="STRING" id="7238.B4HEP0"/>
<dbReference type="GO" id="GO:0030276">
    <property type="term" value="F:clathrin binding"/>
    <property type="evidence" value="ECO:0007669"/>
    <property type="project" value="InterPro"/>
</dbReference>
<feature type="region of interest" description="Disordered" evidence="1">
    <location>
        <begin position="307"/>
        <end position="352"/>
    </location>
</feature>
<dbReference type="Pfam" id="PF15045">
    <property type="entry name" value="Clathrin_bdg"/>
    <property type="match status" value="1"/>
</dbReference>
<dbReference type="EMBL" id="CH480815">
    <property type="protein sequence ID" value="EDW42197.1"/>
    <property type="molecule type" value="Genomic_DNA"/>
</dbReference>
<dbReference type="GO" id="GO:0035615">
    <property type="term" value="F:clathrin adaptor activity"/>
    <property type="evidence" value="ECO:0007669"/>
    <property type="project" value="EnsemblMetazoa"/>
</dbReference>
<dbReference type="PhylomeDB" id="B4HEP0"/>
<feature type="compositionally biased region" description="Low complexity" evidence="1">
    <location>
        <begin position="985"/>
        <end position="995"/>
    </location>
</feature>
<dbReference type="AlphaFoldDB" id="B4HEP0"/>
<dbReference type="GO" id="GO:0032588">
    <property type="term" value="C:trans-Golgi network membrane"/>
    <property type="evidence" value="ECO:0007669"/>
    <property type="project" value="EnsemblMetazoa"/>
</dbReference>
<feature type="region of interest" description="Disordered" evidence="1">
    <location>
        <begin position="872"/>
        <end position="903"/>
    </location>
</feature>
<feature type="compositionally biased region" description="Polar residues" evidence="1">
    <location>
        <begin position="226"/>
        <end position="247"/>
    </location>
</feature>
<dbReference type="GO" id="GO:0035650">
    <property type="term" value="F:AP-1 adaptor complex binding"/>
    <property type="evidence" value="ECO:0007669"/>
    <property type="project" value="EnsemblMetazoa"/>
</dbReference>
<reference evidence="3 4" key="1">
    <citation type="journal article" date="2007" name="Nature">
        <title>Evolution of genes and genomes on the Drosophila phylogeny.</title>
        <authorList>
            <consortium name="Drosophila 12 Genomes Consortium"/>
            <person name="Clark A.G."/>
            <person name="Eisen M.B."/>
            <person name="Smith D.R."/>
            <person name="Bergman C.M."/>
            <person name="Oliver B."/>
            <person name="Markow T.A."/>
            <person name="Kaufman T.C."/>
            <person name="Kellis M."/>
            <person name="Gelbart W."/>
            <person name="Iyer V.N."/>
            <person name="Pollard D.A."/>
            <person name="Sackton T.B."/>
            <person name="Larracuente A.M."/>
            <person name="Singh N.D."/>
            <person name="Abad J.P."/>
            <person name="Abt D.N."/>
            <person name="Adryan B."/>
            <person name="Aguade M."/>
            <person name="Akashi H."/>
            <person name="Anderson W.W."/>
            <person name="Aquadro C.F."/>
            <person name="Ardell D.H."/>
            <person name="Arguello R."/>
            <person name="Artieri C.G."/>
            <person name="Barbash D.A."/>
            <person name="Barker D."/>
            <person name="Barsanti P."/>
            <person name="Batterham P."/>
            <person name="Batzoglou S."/>
            <person name="Begun D."/>
            <person name="Bhutkar A."/>
            <person name="Blanco E."/>
            <person name="Bosak S.A."/>
            <person name="Bradley R.K."/>
            <person name="Brand A.D."/>
            <person name="Brent M.R."/>
            <person name="Brooks A.N."/>
            <person name="Brown R.H."/>
            <person name="Butlin R.K."/>
            <person name="Caggese C."/>
            <person name="Calvi B.R."/>
            <person name="Bernardo de Carvalho A."/>
            <person name="Caspi A."/>
            <person name="Castrezana S."/>
            <person name="Celniker S.E."/>
            <person name="Chang J.L."/>
            <person name="Chapple C."/>
            <person name="Chatterji S."/>
            <person name="Chinwalla A."/>
            <person name="Civetta A."/>
            <person name="Clifton S.W."/>
            <person name="Comeron J.M."/>
            <person name="Costello J.C."/>
            <person name="Coyne J.A."/>
            <person name="Daub J."/>
            <person name="David R.G."/>
            <person name="Delcher A.L."/>
            <person name="Delehaunty K."/>
            <person name="Do C.B."/>
            <person name="Ebling H."/>
            <person name="Edwards K."/>
            <person name="Eickbush T."/>
            <person name="Evans J.D."/>
            <person name="Filipski A."/>
            <person name="Findeiss S."/>
            <person name="Freyhult E."/>
            <person name="Fulton L."/>
            <person name="Fulton R."/>
            <person name="Garcia A.C."/>
            <person name="Gardiner A."/>
            <person name="Garfield D.A."/>
            <person name="Garvin B.E."/>
            <person name="Gibson G."/>
            <person name="Gilbert D."/>
            <person name="Gnerre S."/>
            <person name="Godfrey J."/>
            <person name="Good R."/>
            <person name="Gotea V."/>
            <person name="Gravely B."/>
            <person name="Greenberg A.J."/>
            <person name="Griffiths-Jones S."/>
            <person name="Gross S."/>
            <person name="Guigo R."/>
            <person name="Gustafson E.A."/>
            <person name="Haerty W."/>
            <person name="Hahn M.W."/>
            <person name="Halligan D.L."/>
            <person name="Halpern A.L."/>
            <person name="Halter G.M."/>
            <person name="Han M.V."/>
            <person name="Heger A."/>
            <person name="Hillier L."/>
            <person name="Hinrichs A.S."/>
            <person name="Holmes I."/>
            <person name="Hoskins R.A."/>
            <person name="Hubisz M.J."/>
            <person name="Hultmark D."/>
            <person name="Huntley M.A."/>
            <person name="Jaffe D.B."/>
            <person name="Jagadeeshan S."/>
            <person name="Jeck W.R."/>
            <person name="Johnson J."/>
            <person name="Jones C.D."/>
            <person name="Jordan W.C."/>
            <person name="Karpen G.H."/>
            <person name="Kataoka E."/>
            <person name="Keightley P.D."/>
            <person name="Kheradpour P."/>
            <person name="Kirkness E.F."/>
            <person name="Koerich L.B."/>
            <person name="Kristiansen K."/>
            <person name="Kudrna D."/>
            <person name="Kulathinal R.J."/>
            <person name="Kumar S."/>
            <person name="Kwok R."/>
            <person name="Lander E."/>
            <person name="Langley C.H."/>
            <person name="Lapoint R."/>
            <person name="Lazzaro B.P."/>
            <person name="Lee S.J."/>
            <person name="Levesque L."/>
            <person name="Li R."/>
            <person name="Lin C.F."/>
            <person name="Lin M.F."/>
            <person name="Lindblad-Toh K."/>
            <person name="Llopart A."/>
            <person name="Long M."/>
            <person name="Low L."/>
            <person name="Lozovsky E."/>
            <person name="Lu J."/>
            <person name="Luo M."/>
            <person name="Machado C.A."/>
            <person name="Makalowski W."/>
            <person name="Marzo M."/>
            <person name="Matsuda M."/>
            <person name="Matzkin L."/>
            <person name="McAllister B."/>
            <person name="McBride C.S."/>
            <person name="McKernan B."/>
            <person name="McKernan K."/>
            <person name="Mendez-Lago M."/>
            <person name="Minx P."/>
            <person name="Mollenhauer M.U."/>
            <person name="Montooth K."/>
            <person name="Mount S.M."/>
            <person name="Mu X."/>
            <person name="Myers E."/>
            <person name="Negre B."/>
            <person name="Newfeld S."/>
            <person name="Nielsen R."/>
            <person name="Noor M.A."/>
            <person name="O'Grady P."/>
            <person name="Pachter L."/>
            <person name="Papaceit M."/>
            <person name="Parisi M.J."/>
            <person name="Parisi M."/>
            <person name="Parts L."/>
            <person name="Pedersen J.S."/>
            <person name="Pesole G."/>
            <person name="Phillippy A.M."/>
            <person name="Ponting C.P."/>
            <person name="Pop M."/>
            <person name="Porcelli D."/>
            <person name="Powell J.R."/>
            <person name="Prohaska S."/>
            <person name="Pruitt K."/>
            <person name="Puig M."/>
            <person name="Quesneville H."/>
            <person name="Ram K.R."/>
            <person name="Rand D."/>
            <person name="Rasmussen M.D."/>
            <person name="Reed L.K."/>
            <person name="Reenan R."/>
            <person name="Reily A."/>
            <person name="Remington K.A."/>
            <person name="Rieger T.T."/>
            <person name="Ritchie M.G."/>
            <person name="Robin C."/>
            <person name="Rogers Y.H."/>
            <person name="Rohde C."/>
            <person name="Rozas J."/>
            <person name="Rubenfield M.J."/>
            <person name="Ruiz A."/>
            <person name="Russo S."/>
            <person name="Salzberg S.L."/>
            <person name="Sanchez-Gracia A."/>
            <person name="Saranga D.J."/>
            <person name="Sato H."/>
            <person name="Schaeffer S.W."/>
            <person name="Schatz M.C."/>
            <person name="Schlenke T."/>
            <person name="Schwartz R."/>
            <person name="Segarra C."/>
            <person name="Singh R.S."/>
            <person name="Sirot L."/>
            <person name="Sirota M."/>
            <person name="Sisneros N.B."/>
            <person name="Smith C.D."/>
            <person name="Smith T.F."/>
            <person name="Spieth J."/>
            <person name="Stage D.E."/>
            <person name="Stark A."/>
            <person name="Stephan W."/>
            <person name="Strausberg R.L."/>
            <person name="Strempel S."/>
            <person name="Sturgill D."/>
            <person name="Sutton G."/>
            <person name="Sutton G.G."/>
            <person name="Tao W."/>
            <person name="Teichmann S."/>
            <person name="Tobari Y.N."/>
            <person name="Tomimura Y."/>
            <person name="Tsolas J.M."/>
            <person name="Valente V.L."/>
            <person name="Venter E."/>
            <person name="Venter J.C."/>
            <person name="Vicario S."/>
            <person name="Vieira F.G."/>
            <person name="Vilella A.J."/>
            <person name="Villasante A."/>
            <person name="Walenz B."/>
            <person name="Wang J."/>
            <person name="Wasserman M."/>
            <person name="Watts T."/>
            <person name="Wilson D."/>
            <person name="Wilson R.K."/>
            <person name="Wing R.A."/>
            <person name="Wolfner M.F."/>
            <person name="Wong A."/>
            <person name="Wong G.K."/>
            <person name="Wu C.I."/>
            <person name="Wu G."/>
            <person name="Yamamoto D."/>
            <person name="Yang H.P."/>
            <person name="Yang S.P."/>
            <person name="Yorke J.A."/>
            <person name="Yoshida K."/>
            <person name="Zdobnov E."/>
            <person name="Zhang P."/>
            <person name="Zhang Y."/>
            <person name="Zimin A.V."/>
            <person name="Baldwin J."/>
            <person name="Abdouelleil A."/>
            <person name="Abdulkadir J."/>
            <person name="Abebe A."/>
            <person name="Abera B."/>
            <person name="Abreu J."/>
            <person name="Acer S.C."/>
            <person name="Aftuck L."/>
            <person name="Alexander A."/>
            <person name="An P."/>
            <person name="Anderson E."/>
            <person name="Anderson S."/>
            <person name="Arachi H."/>
            <person name="Azer M."/>
            <person name="Bachantsang P."/>
            <person name="Barry A."/>
            <person name="Bayul T."/>
            <person name="Berlin A."/>
            <person name="Bessette D."/>
            <person name="Bloom T."/>
            <person name="Blye J."/>
            <person name="Boguslavskiy L."/>
            <person name="Bonnet C."/>
            <person name="Boukhgalter B."/>
            <person name="Bourzgui I."/>
            <person name="Brown A."/>
            <person name="Cahill P."/>
            <person name="Channer S."/>
            <person name="Cheshatsang Y."/>
            <person name="Chuda L."/>
            <person name="Citroen M."/>
            <person name="Collymore A."/>
            <person name="Cooke P."/>
            <person name="Costello M."/>
            <person name="D'Aco K."/>
            <person name="Daza R."/>
            <person name="De Haan G."/>
            <person name="DeGray S."/>
            <person name="DeMaso C."/>
            <person name="Dhargay N."/>
            <person name="Dooley K."/>
            <person name="Dooley E."/>
            <person name="Doricent M."/>
            <person name="Dorje P."/>
            <person name="Dorjee K."/>
            <person name="Dupes A."/>
            <person name="Elong R."/>
            <person name="Falk J."/>
            <person name="Farina A."/>
            <person name="Faro S."/>
            <person name="Ferguson D."/>
            <person name="Fisher S."/>
            <person name="Foley C.D."/>
            <person name="Franke A."/>
            <person name="Friedrich D."/>
            <person name="Gadbois L."/>
            <person name="Gearin G."/>
            <person name="Gearin C.R."/>
            <person name="Giannoukos G."/>
            <person name="Goode T."/>
            <person name="Graham J."/>
            <person name="Grandbois E."/>
            <person name="Grewal S."/>
            <person name="Gyaltsen K."/>
            <person name="Hafez N."/>
            <person name="Hagos B."/>
            <person name="Hall J."/>
            <person name="Henson C."/>
            <person name="Hollinger A."/>
            <person name="Honan T."/>
            <person name="Huard M.D."/>
            <person name="Hughes L."/>
            <person name="Hurhula B."/>
            <person name="Husby M.E."/>
            <person name="Kamat A."/>
            <person name="Kanga B."/>
            <person name="Kashin S."/>
            <person name="Khazanovich D."/>
            <person name="Kisner P."/>
            <person name="Lance K."/>
            <person name="Lara M."/>
            <person name="Lee W."/>
            <person name="Lennon N."/>
            <person name="Letendre F."/>
            <person name="LeVine R."/>
            <person name="Lipovsky A."/>
            <person name="Liu X."/>
            <person name="Liu J."/>
            <person name="Liu S."/>
            <person name="Lokyitsang T."/>
            <person name="Lokyitsang Y."/>
            <person name="Lubonja R."/>
            <person name="Lui A."/>
            <person name="MacDonald P."/>
            <person name="Magnisalis V."/>
            <person name="Maru K."/>
            <person name="Matthews C."/>
            <person name="McCusker W."/>
            <person name="McDonough S."/>
            <person name="Mehta T."/>
            <person name="Meldrim J."/>
            <person name="Meneus L."/>
            <person name="Mihai O."/>
            <person name="Mihalev A."/>
            <person name="Mihova T."/>
            <person name="Mittelman R."/>
            <person name="Mlenga V."/>
            <person name="Montmayeur A."/>
            <person name="Mulrain L."/>
            <person name="Navidi A."/>
            <person name="Naylor J."/>
            <person name="Negash T."/>
            <person name="Nguyen T."/>
            <person name="Nguyen N."/>
            <person name="Nicol R."/>
            <person name="Norbu C."/>
            <person name="Norbu N."/>
            <person name="Novod N."/>
            <person name="O'Neill B."/>
            <person name="Osman S."/>
            <person name="Markiewicz E."/>
            <person name="Oyono O.L."/>
            <person name="Patti C."/>
            <person name="Phunkhang P."/>
            <person name="Pierre F."/>
            <person name="Priest M."/>
            <person name="Raghuraman S."/>
            <person name="Rege F."/>
            <person name="Reyes R."/>
            <person name="Rise C."/>
            <person name="Rogov P."/>
            <person name="Ross K."/>
            <person name="Ryan E."/>
            <person name="Settipalli S."/>
            <person name="Shea T."/>
            <person name="Sherpa N."/>
            <person name="Shi L."/>
            <person name="Shih D."/>
            <person name="Sparrow T."/>
            <person name="Spaulding J."/>
            <person name="Stalker J."/>
            <person name="Stange-Thomann N."/>
            <person name="Stavropoulos S."/>
            <person name="Stone C."/>
            <person name="Strader C."/>
            <person name="Tesfaye S."/>
            <person name="Thomson T."/>
            <person name="Thoulutsang Y."/>
            <person name="Thoulutsang D."/>
            <person name="Topham K."/>
            <person name="Topping I."/>
            <person name="Tsamla T."/>
            <person name="Vassiliev H."/>
            <person name="Vo A."/>
            <person name="Wangchuk T."/>
            <person name="Wangdi T."/>
            <person name="Weiand M."/>
            <person name="Wilkinson J."/>
            <person name="Wilson A."/>
            <person name="Yadav S."/>
            <person name="Young G."/>
            <person name="Yu Q."/>
            <person name="Zembek L."/>
            <person name="Zhong D."/>
            <person name="Zimmer A."/>
            <person name="Zwirko Z."/>
            <person name="Jaffe D.B."/>
            <person name="Alvarez P."/>
            <person name="Brockman W."/>
            <person name="Butler J."/>
            <person name="Chin C."/>
            <person name="Gnerre S."/>
            <person name="Grabherr M."/>
            <person name="Kleber M."/>
            <person name="Mauceli E."/>
            <person name="MacCallum I."/>
        </authorList>
    </citation>
    <scope>NUCLEOTIDE SEQUENCE [LARGE SCALE GENOMIC DNA]</scope>
    <source>
        <strain evidence="4">Rob3c / Tucson 14021-0248.25</strain>
    </source>
</reference>
<evidence type="ECO:0000313" key="4">
    <source>
        <dbReference type="Proteomes" id="UP000001292"/>
    </source>
</evidence>
<name>B4HEP0_DROSE</name>
<feature type="domain" description="Aftiphilin clathrin-binding box" evidence="2">
    <location>
        <begin position="446"/>
        <end position="503"/>
    </location>
</feature>
<feature type="compositionally biased region" description="Polar residues" evidence="1">
    <location>
        <begin position="879"/>
        <end position="896"/>
    </location>
</feature>
<dbReference type="HOGENOM" id="CLU_010845_0_0_1"/>
<evidence type="ECO:0000313" key="3">
    <source>
        <dbReference type="EMBL" id="EDW42197.1"/>
    </source>
</evidence>
<dbReference type="Proteomes" id="UP000001292">
    <property type="component" value="Unassembled WGS sequence"/>
</dbReference>
<dbReference type="PANTHER" id="PTHR16156">
    <property type="entry name" value="AFTIPHILIN A-RELATED"/>
    <property type="match status" value="1"/>
</dbReference>
<proteinExistence type="predicted"/>
<feature type="region of interest" description="Disordered" evidence="1">
    <location>
        <begin position="1"/>
        <end position="52"/>
    </location>
</feature>
<evidence type="ECO:0000256" key="1">
    <source>
        <dbReference type="SAM" id="MobiDB-lite"/>
    </source>
</evidence>